<evidence type="ECO:0000256" key="1">
    <source>
        <dbReference type="SAM" id="SignalP"/>
    </source>
</evidence>
<accession>A0A4V2F3E0</accession>
<dbReference type="GO" id="GO:0004553">
    <property type="term" value="F:hydrolase activity, hydrolyzing O-glycosyl compounds"/>
    <property type="evidence" value="ECO:0007669"/>
    <property type="project" value="TreeGrafter"/>
</dbReference>
<dbReference type="SUPFAM" id="SSF51445">
    <property type="entry name" value="(Trans)glycosidases"/>
    <property type="match status" value="1"/>
</dbReference>
<feature type="chain" id="PRO_5020323901" evidence="1">
    <location>
        <begin position="37"/>
        <end position="418"/>
    </location>
</feature>
<gene>
    <name evidence="3" type="ORF">EV189_3178</name>
</gene>
<keyword evidence="4" id="KW-1185">Reference proteome</keyword>
<feature type="domain" description="Asl1-like glycosyl hydrolase catalytic" evidence="2">
    <location>
        <begin position="158"/>
        <end position="333"/>
    </location>
</feature>
<protein>
    <submittedName>
        <fullName evidence="3">Glycosyl hydrolase family 39</fullName>
    </submittedName>
</protein>
<evidence type="ECO:0000313" key="3">
    <source>
        <dbReference type="EMBL" id="RZS82783.1"/>
    </source>
</evidence>
<dbReference type="RefSeq" id="WP_165400333.1">
    <property type="nucleotide sequence ID" value="NZ_SGXD01000004.1"/>
</dbReference>
<dbReference type="InterPro" id="IPR017853">
    <property type="entry name" value="GH"/>
</dbReference>
<dbReference type="Gene3D" id="3.20.20.80">
    <property type="entry name" value="Glycosidases"/>
    <property type="match status" value="1"/>
</dbReference>
<dbReference type="EMBL" id="SGXD01000004">
    <property type="protein sequence ID" value="RZS82783.1"/>
    <property type="molecule type" value="Genomic_DNA"/>
</dbReference>
<evidence type="ECO:0000313" key="4">
    <source>
        <dbReference type="Proteomes" id="UP000293638"/>
    </source>
</evidence>
<keyword evidence="1" id="KW-0732">Signal</keyword>
<keyword evidence="3" id="KW-0378">Hydrolase</keyword>
<dbReference type="PANTHER" id="PTHR12631">
    <property type="entry name" value="ALPHA-L-IDURONIDASE"/>
    <property type="match status" value="1"/>
</dbReference>
<dbReference type="Pfam" id="PF11790">
    <property type="entry name" value="Glyco_hydro_cc"/>
    <property type="match status" value="1"/>
</dbReference>
<name>A0A4V2F3E0_9ACTN</name>
<sequence>MRCRTPHLSRSVLHTAVTGALLAVLAALAPAPPAAAAPATISRALFGLHQTGIASASWPDAEPGTVRLWDTGTRWADVEPSRGRFDWTALDHAVATARAHHASVLLVLGQTPRWASSRPSQISTNGLGAAAMPRSITYWREYVAAVAHRYRGRIAAYQVWNEPNVQTFFTGTPKQMVQLTQEAQRLVKHYDKRAIVSSPSFATRLRTNIPWMQQWLAAGGARYVDVVSLHLYPLPTSGPEGSMTLLAKARAALAKAKVSKPVWDTEINYGAGVGGAPARHFSSASGAAYVARTYLLSAANGVSRVYWYGWDTSGPLSISLSKGGEATVAGEAYRTVEDWMVGAKGYGCTRDRAGTYTCLLRYPGSWGKVVWNPGRAFGMRAPAGTVSVNALDGTWRSARRGSRVQVSGVPVMIRTTVR</sequence>
<dbReference type="PANTHER" id="PTHR12631:SF10">
    <property type="entry name" value="BETA-XYLOSIDASE-LIKE PROTEIN-RELATED"/>
    <property type="match status" value="1"/>
</dbReference>
<evidence type="ECO:0000259" key="2">
    <source>
        <dbReference type="Pfam" id="PF11790"/>
    </source>
</evidence>
<organism evidence="3 4">
    <name type="scientific">Motilibacter rhizosphaerae</name>
    <dbReference type="NCBI Taxonomy" id="598652"/>
    <lineage>
        <taxon>Bacteria</taxon>
        <taxon>Bacillati</taxon>
        <taxon>Actinomycetota</taxon>
        <taxon>Actinomycetes</taxon>
        <taxon>Motilibacterales</taxon>
        <taxon>Motilibacteraceae</taxon>
        <taxon>Motilibacter</taxon>
    </lineage>
</organism>
<dbReference type="AlphaFoldDB" id="A0A4V2F3E0"/>
<dbReference type="Proteomes" id="UP000293638">
    <property type="component" value="Unassembled WGS sequence"/>
</dbReference>
<feature type="signal peptide" evidence="1">
    <location>
        <begin position="1"/>
        <end position="36"/>
    </location>
</feature>
<dbReference type="InterPro" id="IPR024655">
    <property type="entry name" value="Asl1_glyco_hydro_catalytic"/>
</dbReference>
<proteinExistence type="predicted"/>
<dbReference type="InterPro" id="IPR051923">
    <property type="entry name" value="Glycosyl_Hydrolase_39"/>
</dbReference>
<comment type="caution">
    <text evidence="3">The sequence shown here is derived from an EMBL/GenBank/DDBJ whole genome shotgun (WGS) entry which is preliminary data.</text>
</comment>
<reference evidence="3 4" key="1">
    <citation type="submission" date="2019-02" db="EMBL/GenBank/DDBJ databases">
        <title>Genomic Encyclopedia of Type Strains, Phase IV (KMG-IV): sequencing the most valuable type-strain genomes for metagenomic binning, comparative biology and taxonomic classification.</title>
        <authorList>
            <person name="Goeker M."/>
        </authorList>
    </citation>
    <scope>NUCLEOTIDE SEQUENCE [LARGE SCALE GENOMIC DNA]</scope>
    <source>
        <strain evidence="3 4">DSM 45622</strain>
    </source>
</reference>